<keyword evidence="7 9" id="KW-0573">Peptidoglycan synthesis</keyword>
<organism evidence="11 12">
    <name type="scientific">SAR86 cluster bacterium</name>
    <dbReference type="NCBI Taxonomy" id="2030880"/>
    <lineage>
        <taxon>Bacteria</taxon>
        <taxon>Pseudomonadati</taxon>
        <taxon>Pseudomonadota</taxon>
        <taxon>Gammaproteobacteria</taxon>
        <taxon>SAR86 cluster</taxon>
    </lineage>
</organism>
<evidence type="ECO:0000256" key="7">
    <source>
        <dbReference type="ARBA" id="ARBA00022984"/>
    </source>
</evidence>
<dbReference type="GO" id="GO:0016757">
    <property type="term" value="F:glycosyltransferase activity"/>
    <property type="evidence" value="ECO:0007669"/>
    <property type="project" value="UniProtKB-KW"/>
</dbReference>
<dbReference type="InterPro" id="IPR038063">
    <property type="entry name" value="Transpep_catalytic_dom"/>
</dbReference>
<evidence type="ECO:0000256" key="9">
    <source>
        <dbReference type="PROSITE-ProRule" id="PRU01373"/>
    </source>
</evidence>
<dbReference type="SUPFAM" id="SSF141523">
    <property type="entry name" value="L,D-transpeptidase catalytic domain-like"/>
    <property type="match status" value="1"/>
</dbReference>
<dbReference type="Gene3D" id="2.40.440.10">
    <property type="entry name" value="L,D-transpeptidase catalytic domain-like"/>
    <property type="match status" value="1"/>
</dbReference>
<dbReference type="GO" id="GO:0008360">
    <property type="term" value="P:regulation of cell shape"/>
    <property type="evidence" value="ECO:0007669"/>
    <property type="project" value="UniProtKB-UniRule"/>
</dbReference>
<evidence type="ECO:0000256" key="1">
    <source>
        <dbReference type="ARBA" id="ARBA00004752"/>
    </source>
</evidence>
<reference evidence="11 12" key="1">
    <citation type="submission" date="2019-02" db="EMBL/GenBank/DDBJ databases">
        <title>Prokaryotic population dynamics and viral predation in marine succession experiment using metagenomics: the confinement effect.</title>
        <authorList>
            <person name="Haro-Moreno J.M."/>
            <person name="Rodriguez-Valera F."/>
            <person name="Lopez-Perez M."/>
        </authorList>
    </citation>
    <scope>NUCLEOTIDE SEQUENCE [LARGE SCALE GENOMIC DNA]</scope>
    <source>
        <strain evidence="11">MED-G167</strain>
    </source>
</reference>
<dbReference type="EMBL" id="SHBM01000006">
    <property type="protein sequence ID" value="RZO18636.1"/>
    <property type="molecule type" value="Genomic_DNA"/>
</dbReference>
<dbReference type="GO" id="GO:0018104">
    <property type="term" value="P:peptidoglycan-protein cross-linking"/>
    <property type="evidence" value="ECO:0007669"/>
    <property type="project" value="TreeGrafter"/>
</dbReference>
<name>A0A520MBM9_9GAMM</name>
<dbReference type="PROSITE" id="PS52029">
    <property type="entry name" value="LD_TPASE"/>
    <property type="match status" value="1"/>
</dbReference>
<evidence type="ECO:0000256" key="3">
    <source>
        <dbReference type="ARBA" id="ARBA00022676"/>
    </source>
</evidence>
<keyword evidence="6 9" id="KW-0133">Cell shape</keyword>
<protein>
    <submittedName>
        <fullName evidence="11">L,D-transpeptidase</fullName>
    </submittedName>
</protein>
<proteinExistence type="inferred from homology"/>
<dbReference type="InterPro" id="IPR005490">
    <property type="entry name" value="LD_TPept_cat_dom"/>
</dbReference>
<dbReference type="PANTHER" id="PTHR30582">
    <property type="entry name" value="L,D-TRANSPEPTIDASE"/>
    <property type="match status" value="1"/>
</dbReference>
<dbReference type="CDD" id="cd16913">
    <property type="entry name" value="YkuD_like"/>
    <property type="match status" value="1"/>
</dbReference>
<keyword evidence="5" id="KW-0378">Hydrolase</keyword>
<evidence type="ECO:0000259" key="10">
    <source>
        <dbReference type="PROSITE" id="PS52029"/>
    </source>
</evidence>
<dbReference type="AlphaFoldDB" id="A0A520MBM9"/>
<dbReference type="GO" id="GO:0071555">
    <property type="term" value="P:cell wall organization"/>
    <property type="evidence" value="ECO:0007669"/>
    <property type="project" value="UniProtKB-UniRule"/>
</dbReference>
<evidence type="ECO:0000256" key="6">
    <source>
        <dbReference type="ARBA" id="ARBA00022960"/>
    </source>
</evidence>
<dbReference type="GO" id="GO:0005576">
    <property type="term" value="C:extracellular region"/>
    <property type="evidence" value="ECO:0007669"/>
    <property type="project" value="TreeGrafter"/>
</dbReference>
<keyword evidence="4" id="KW-0808">Transferase</keyword>
<gene>
    <name evidence="11" type="ORF">EVB00_00855</name>
</gene>
<feature type="domain" description="L,D-TPase catalytic" evidence="10">
    <location>
        <begin position="23"/>
        <end position="179"/>
    </location>
</feature>
<comment type="similarity">
    <text evidence="2">Belongs to the YkuD family.</text>
</comment>
<dbReference type="InterPro" id="IPR050979">
    <property type="entry name" value="LD-transpeptidase"/>
</dbReference>
<evidence type="ECO:0000313" key="12">
    <source>
        <dbReference type="Proteomes" id="UP000318359"/>
    </source>
</evidence>
<keyword evidence="3" id="KW-0328">Glycosyltransferase</keyword>
<dbReference type="Proteomes" id="UP000318359">
    <property type="component" value="Unassembled WGS sequence"/>
</dbReference>
<sequence length="180" mass="20542">MVKIKKLISIFIIFICFNIGAEETILVKISEQRLYLIDNNKIIMSFPISSSFYGEGQEENSYKTPLGKHIIKEKIGSNAIQGTIFKSRINTENIAQLVKDHIDTEDDYVTSRIMWLEGEEEGFNRGGKVDSYNRYIYIHGTHEEGLIGSKASHGCIRMFNNDVIELFNRVNIGTKVDIKS</sequence>
<evidence type="ECO:0000256" key="5">
    <source>
        <dbReference type="ARBA" id="ARBA00022801"/>
    </source>
</evidence>
<dbReference type="UniPathway" id="UPA00219"/>
<comment type="caution">
    <text evidence="11">The sequence shown here is derived from an EMBL/GenBank/DDBJ whole genome shotgun (WGS) entry which is preliminary data.</text>
</comment>
<dbReference type="PANTHER" id="PTHR30582:SF24">
    <property type="entry name" value="L,D-TRANSPEPTIDASE ERFK_SRFK-RELATED"/>
    <property type="match status" value="1"/>
</dbReference>
<evidence type="ECO:0000256" key="2">
    <source>
        <dbReference type="ARBA" id="ARBA00005992"/>
    </source>
</evidence>
<comment type="pathway">
    <text evidence="1 9">Cell wall biogenesis; peptidoglycan biosynthesis.</text>
</comment>
<dbReference type="GO" id="GO:0071972">
    <property type="term" value="F:peptidoglycan L,D-transpeptidase activity"/>
    <property type="evidence" value="ECO:0007669"/>
    <property type="project" value="TreeGrafter"/>
</dbReference>
<dbReference type="Pfam" id="PF03734">
    <property type="entry name" value="YkuD"/>
    <property type="match status" value="1"/>
</dbReference>
<keyword evidence="8 9" id="KW-0961">Cell wall biogenesis/degradation</keyword>
<evidence type="ECO:0000256" key="8">
    <source>
        <dbReference type="ARBA" id="ARBA00023316"/>
    </source>
</evidence>
<accession>A0A520MBM9</accession>
<evidence type="ECO:0000256" key="4">
    <source>
        <dbReference type="ARBA" id="ARBA00022679"/>
    </source>
</evidence>
<feature type="active site" description="Proton donor/acceptor" evidence="9">
    <location>
        <position position="139"/>
    </location>
</feature>
<evidence type="ECO:0000313" key="11">
    <source>
        <dbReference type="EMBL" id="RZO18636.1"/>
    </source>
</evidence>
<feature type="active site" description="Nucleophile" evidence="9">
    <location>
        <position position="155"/>
    </location>
</feature>